<dbReference type="AlphaFoldDB" id="A0A561TYI6"/>
<comment type="similarity">
    <text evidence="1">Belongs to the thioesterase family.</text>
</comment>
<dbReference type="InterPro" id="IPR001031">
    <property type="entry name" value="Thioesterase"/>
</dbReference>
<evidence type="ECO:0000313" key="3">
    <source>
        <dbReference type="EMBL" id="TWF92176.1"/>
    </source>
</evidence>
<evidence type="ECO:0000313" key="6">
    <source>
        <dbReference type="Proteomes" id="UP000318186"/>
    </source>
</evidence>
<sequence>MTSPTAVDEVVEQRTRLHCLAHAGAGTSSYRRWPAAAGPAVDVAALPLPGRDSRRREPRVTDRTGLLGDLLGPLLETARSGPYALYGHSLGALVAYTLTRALADEGAPPPLFLAVGACLPPHATAALMSAAEAPDEQLLPLLGDLGSLPKGAADPGGLWHRSVLPVLRDDLRLAKALRRAALDPATGGPVNIPLLVFAGSDDPLAAPTALQEWRQWTTGPTTVRTLTGNHFFAGDDTLPALIGEACRAHMSRTPAAGPAGTRTADGAR</sequence>
<evidence type="ECO:0000256" key="1">
    <source>
        <dbReference type="ARBA" id="ARBA00007169"/>
    </source>
</evidence>
<organism evidence="3 6">
    <name type="scientific">Streptomyces brevispora</name>
    <dbReference type="NCBI Taxonomy" id="887462"/>
    <lineage>
        <taxon>Bacteria</taxon>
        <taxon>Bacillati</taxon>
        <taxon>Actinomycetota</taxon>
        <taxon>Actinomycetes</taxon>
        <taxon>Kitasatosporales</taxon>
        <taxon>Streptomycetaceae</taxon>
        <taxon>Streptomyces</taxon>
    </lineage>
</organism>
<dbReference type="EMBL" id="VIWW01000002">
    <property type="protein sequence ID" value="TWF92176.1"/>
    <property type="molecule type" value="Genomic_DNA"/>
</dbReference>
<feature type="domain" description="Thioesterase" evidence="2">
    <location>
        <begin position="16"/>
        <end position="243"/>
    </location>
</feature>
<dbReference type="Proteomes" id="UP000318186">
    <property type="component" value="Unassembled WGS sequence"/>
</dbReference>
<evidence type="ECO:0000313" key="4">
    <source>
        <dbReference type="EMBL" id="WSC11523.1"/>
    </source>
</evidence>
<gene>
    <name evidence="3" type="ORF">FHX80_12495</name>
    <name evidence="4" type="ORF">OIE64_00610</name>
    <name evidence="5" type="ORF">OIE64_35430</name>
</gene>
<accession>A0A561TYI6</accession>
<dbReference type="Proteomes" id="UP001330827">
    <property type="component" value="Chromosome"/>
</dbReference>
<dbReference type="GO" id="GO:0008610">
    <property type="term" value="P:lipid biosynthetic process"/>
    <property type="evidence" value="ECO:0007669"/>
    <property type="project" value="TreeGrafter"/>
</dbReference>
<dbReference type="Gene3D" id="3.40.50.1820">
    <property type="entry name" value="alpha/beta hydrolase"/>
    <property type="match status" value="1"/>
</dbReference>
<dbReference type="OrthoDB" id="8480037at2"/>
<evidence type="ECO:0000259" key="2">
    <source>
        <dbReference type="Pfam" id="PF00975"/>
    </source>
</evidence>
<dbReference type="RefSeq" id="WP_145767987.1">
    <property type="nucleotide sequence ID" value="NZ_CP109114.1"/>
</dbReference>
<evidence type="ECO:0000313" key="7">
    <source>
        <dbReference type="Proteomes" id="UP001330827"/>
    </source>
</evidence>
<protein>
    <submittedName>
        <fullName evidence="3">Surfactin synthase thioesterase subunit</fullName>
    </submittedName>
    <submittedName>
        <fullName evidence="4">Thioesterase domain-containing protein</fullName>
    </submittedName>
</protein>
<dbReference type="InterPro" id="IPR029058">
    <property type="entry name" value="AB_hydrolase_fold"/>
</dbReference>
<dbReference type="Pfam" id="PF00975">
    <property type="entry name" value="Thioesterase"/>
    <property type="match status" value="1"/>
</dbReference>
<dbReference type="EMBL" id="CP109114">
    <property type="protein sequence ID" value="WSC17588.1"/>
    <property type="molecule type" value="Genomic_DNA"/>
</dbReference>
<dbReference type="PANTHER" id="PTHR11487">
    <property type="entry name" value="THIOESTERASE"/>
    <property type="match status" value="1"/>
</dbReference>
<dbReference type="EMBL" id="CP109114">
    <property type="protein sequence ID" value="WSC11523.1"/>
    <property type="molecule type" value="Genomic_DNA"/>
</dbReference>
<reference evidence="4 7" key="2">
    <citation type="submission" date="2022-10" db="EMBL/GenBank/DDBJ databases">
        <title>The complete genomes of actinobacterial strains from the NBC collection.</title>
        <authorList>
            <person name="Joergensen T.S."/>
            <person name="Alvarez Arevalo M."/>
            <person name="Sterndorff E.B."/>
            <person name="Faurdal D."/>
            <person name="Vuksanovic O."/>
            <person name="Mourched A.-S."/>
            <person name="Charusanti P."/>
            <person name="Shaw S."/>
            <person name="Blin K."/>
            <person name="Weber T."/>
        </authorList>
    </citation>
    <scope>NUCLEOTIDE SEQUENCE [LARGE SCALE GENOMIC DNA]</scope>
    <source>
        <strain evidence="4 7">NBC 01769</strain>
    </source>
</reference>
<proteinExistence type="inferred from homology"/>
<evidence type="ECO:0000313" key="5">
    <source>
        <dbReference type="EMBL" id="WSC17588.1"/>
    </source>
</evidence>
<dbReference type="InterPro" id="IPR012223">
    <property type="entry name" value="TEII"/>
</dbReference>
<dbReference type="SUPFAM" id="SSF53474">
    <property type="entry name" value="alpha/beta-Hydrolases"/>
    <property type="match status" value="1"/>
</dbReference>
<name>A0A561TYI6_9ACTN</name>
<keyword evidence="7" id="KW-1185">Reference proteome</keyword>
<reference evidence="3 6" key="1">
    <citation type="submission" date="2019-06" db="EMBL/GenBank/DDBJ databases">
        <title>Sequencing the genomes of 1000 actinobacteria strains.</title>
        <authorList>
            <person name="Klenk H.-P."/>
        </authorList>
    </citation>
    <scope>NUCLEOTIDE SEQUENCE [LARGE SCALE GENOMIC DNA]</scope>
    <source>
        <strain evidence="3 6">DSM 42059</strain>
    </source>
</reference>
<dbReference type="PANTHER" id="PTHR11487:SF0">
    <property type="entry name" value="S-ACYL FATTY ACID SYNTHASE THIOESTERASE, MEDIUM CHAIN"/>
    <property type="match status" value="1"/>
</dbReference>